<dbReference type="eggNOG" id="COG3426">
    <property type="taxonomic scope" value="Bacteria"/>
</dbReference>
<dbReference type="GO" id="GO:0005524">
    <property type="term" value="F:ATP binding"/>
    <property type="evidence" value="ECO:0007669"/>
    <property type="project" value="UniProtKB-KW"/>
</dbReference>
<keyword evidence="5 9" id="KW-0547">Nucleotide-binding</keyword>
<dbReference type="InterPro" id="IPR011245">
    <property type="entry name" value="Butyrate_kin"/>
</dbReference>
<keyword evidence="6 9" id="KW-0418">Kinase</keyword>
<dbReference type="EC" id="2.7.2.7" evidence="9"/>
<dbReference type="RefSeq" id="WP_005951704.1">
    <property type="nucleotide sequence ID" value="NZ_CP136423.1"/>
</dbReference>
<protein>
    <recommendedName>
        <fullName evidence="9">Probable butyrate kinase</fullName>
        <shortName evidence="9">BK</shortName>
        <ecNumber evidence="9">2.7.2.7</ecNumber>
    </recommendedName>
    <alternativeName>
        <fullName evidence="9">Branched-chain carboxylic acid kinase</fullName>
    </alternativeName>
</protein>
<organism evidence="11 12">
    <name type="scientific">Blautia hydrogenotrophica (strain DSM 10507 / JCM 14656 / S5a33)</name>
    <name type="common">Ruminococcus hydrogenotrophicus</name>
    <dbReference type="NCBI Taxonomy" id="476272"/>
    <lineage>
        <taxon>Bacteria</taxon>
        <taxon>Bacillati</taxon>
        <taxon>Bacillota</taxon>
        <taxon>Clostridia</taxon>
        <taxon>Lachnospirales</taxon>
        <taxon>Lachnospiraceae</taxon>
        <taxon>Blautia</taxon>
    </lineage>
</organism>
<evidence type="ECO:0000256" key="6">
    <source>
        <dbReference type="ARBA" id="ARBA00022777"/>
    </source>
</evidence>
<dbReference type="GO" id="GO:0005737">
    <property type="term" value="C:cytoplasm"/>
    <property type="evidence" value="ECO:0007669"/>
    <property type="project" value="UniProtKB-SubCell"/>
</dbReference>
<evidence type="ECO:0000256" key="7">
    <source>
        <dbReference type="ARBA" id="ARBA00022840"/>
    </source>
</evidence>
<keyword evidence="12" id="KW-1185">Reference proteome</keyword>
<dbReference type="HAMAP" id="MF_00542">
    <property type="entry name" value="Butyrate_kinase"/>
    <property type="match status" value="1"/>
</dbReference>
<dbReference type="InterPro" id="IPR023865">
    <property type="entry name" value="Aliphatic_acid_kinase_CS"/>
</dbReference>
<keyword evidence="7 9" id="KW-0067">ATP-binding</keyword>
<evidence type="ECO:0000313" key="12">
    <source>
        <dbReference type="Proteomes" id="UP000003100"/>
    </source>
</evidence>
<reference evidence="11 12" key="1">
    <citation type="submission" date="2009-01" db="EMBL/GenBank/DDBJ databases">
        <authorList>
            <person name="Fulton L."/>
            <person name="Clifton S."/>
            <person name="Fulton B."/>
            <person name="Xu J."/>
            <person name="Minx P."/>
            <person name="Pepin K.H."/>
            <person name="Johnson M."/>
            <person name="Bhonagiri V."/>
            <person name="Nash W.E."/>
            <person name="Mardis E.R."/>
            <person name="Wilson R.K."/>
        </authorList>
    </citation>
    <scope>NUCLEOTIDE SEQUENCE [LARGE SCALE GENOMIC DNA]</scope>
    <source>
        <strain evidence="12">DSM 10507 / JCM 14656 / S5a33</strain>
    </source>
</reference>
<dbReference type="PRINTS" id="PR00471">
    <property type="entry name" value="ACETATEKNASE"/>
</dbReference>
<dbReference type="SUPFAM" id="SSF53067">
    <property type="entry name" value="Actin-like ATPase domain"/>
    <property type="match status" value="2"/>
</dbReference>
<evidence type="ECO:0000256" key="1">
    <source>
        <dbReference type="ARBA" id="ARBA00004496"/>
    </source>
</evidence>
<reference evidence="11 12" key="2">
    <citation type="submission" date="2009-02" db="EMBL/GenBank/DDBJ databases">
        <title>Draft genome sequence of Blautia hydrogenotrophica DSM 10507 (Ruminococcus hydrogenotrophicus DSM 10507).</title>
        <authorList>
            <person name="Sudarsanam P."/>
            <person name="Ley R."/>
            <person name="Guruge J."/>
            <person name="Turnbaugh P.J."/>
            <person name="Mahowald M."/>
            <person name="Liep D."/>
            <person name="Gordon J."/>
        </authorList>
    </citation>
    <scope>NUCLEOTIDE SEQUENCE [LARGE SCALE GENOMIC DNA]</scope>
    <source>
        <strain evidence="12">DSM 10507 / JCM 14656 / S5a33</strain>
    </source>
</reference>
<comment type="subcellular location">
    <subcellularLocation>
        <location evidence="1 9">Cytoplasm</location>
    </subcellularLocation>
</comment>
<dbReference type="NCBIfam" id="TIGR02707">
    <property type="entry name" value="butyr_kinase"/>
    <property type="match status" value="1"/>
</dbReference>
<evidence type="ECO:0000256" key="4">
    <source>
        <dbReference type="ARBA" id="ARBA00022679"/>
    </source>
</evidence>
<dbReference type="Pfam" id="PF00871">
    <property type="entry name" value="Acetate_kinase"/>
    <property type="match status" value="1"/>
</dbReference>
<dbReference type="PIRSF" id="PIRSF036458">
    <property type="entry name" value="Butyrate_kin"/>
    <property type="match status" value="1"/>
</dbReference>
<dbReference type="PANTHER" id="PTHR21060">
    <property type="entry name" value="ACETATE KINASE"/>
    <property type="match status" value="1"/>
</dbReference>
<keyword evidence="3 9" id="KW-0963">Cytoplasm</keyword>
<dbReference type="NCBIfam" id="NF002834">
    <property type="entry name" value="PRK03011.1-5"/>
    <property type="match status" value="1"/>
</dbReference>
<keyword evidence="4 9" id="KW-0808">Transferase</keyword>
<dbReference type="PROSITE" id="PS01075">
    <property type="entry name" value="ACETATE_KINASE_1"/>
    <property type="match status" value="1"/>
</dbReference>
<dbReference type="AlphaFoldDB" id="C0CR83"/>
<evidence type="ECO:0000256" key="8">
    <source>
        <dbReference type="ARBA" id="ARBA00048596"/>
    </source>
</evidence>
<dbReference type="EMBL" id="ACBZ01000178">
    <property type="protein sequence ID" value="EEG47749.1"/>
    <property type="molecule type" value="Genomic_DNA"/>
</dbReference>
<dbReference type="GeneID" id="86823221"/>
<dbReference type="Proteomes" id="UP000003100">
    <property type="component" value="Unassembled WGS sequence"/>
</dbReference>
<evidence type="ECO:0000313" key="11">
    <source>
        <dbReference type="EMBL" id="EEG47749.1"/>
    </source>
</evidence>
<dbReference type="InterPro" id="IPR043129">
    <property type="entry name" value="ATPase_NBD"/>
</dbReference>
<dbReference type="GO" id="GO:0008776">
    <property type="term" value="F:acetate kinase activity"/>
    <property type="evidence" value="ECO:0007669"/>
    <property type="project" value="TreeGrafter"/>
</dbReference>
<evidence type="ECO:0000256" key="5">
    <source>
        <dbReference type="ARBA" id="ARBA00022741"/>
    </source>
</evidence>
<evidence type="ECO:0000256" key="10">
    <source>
        <dbReference type="RuleBase" id="RU003835"/>
    </source>
</evidence>
<name>C0CR83_BLAHS</name>
<dbReference type="CDD" id="cd24011">
    <property type="entry name" value="ASKHA_NBD_BK"/>
    <property type="match status" value="1"/>
</dbReference>
<proteinExistence type="inferred from homology"/>
<accession>C0CR83</accession>
<comment type="similarity">
    <text evidence="2 9 10">Belongs to the acetokinase family.</text>
</comment>
<dbReference type="HOGENOM" id="CLU_048716_0_0_9"/>
<dbReference type="PANTHER" id="PTHR21060:SF15">
    <property type="entry name" value="ACETATE KINASE-RELATED"/>
    <property type="match status" value="1"/>
</dbReference>
<dbReference type="InterPro" id="IPR000890">
    <property type="entry name" value="Aliphatic_acid_kin_short-chain"/>
</dbReference>
<dbReference type="PATRIC" id="fig|476272.21.peg.69"/>
<evidence type="ECO:0000256" key="2">
    <source>
        <dbReference type="ARBA" id="ARBA00008748"/>
    </source>
</evidence>
<dbReference type="GO" id="GO:0047761">
    <property type="term" value="F:butyrate kinase activity"/>
    <property type="evidence" value="ECO:0007669"/>
    <property type="project" value="UniProtKB-UniRule"/>
</dbReference>
<evidence type="ECO:0000256" key="9">
    <source>
        <dbReference type="HAMAP-Rule" id="MF_00542"/>
    </source>
</evidence>
<comment type="catalytic activity">
    <reaction evidence="8 9">
        <text>butanoate + ATP = butanoyl phosphate + ADP</text>
        <dbReference type="Rhea" id="RHEA:13585"/>
        <dbReference type="ChEBI" id="CHEBI:17968"/>
        <dbReference type="ChEBI" id="CHEBI:30616"/>
        <dbReference type="ChEBI" id="CHEBI:58079"/>
        <dbReference type="ChEBI" id="CHEBI:456216"/>
        <dbReference type="EC" id="2.7.2.7"/>
    </reaction>
</comment>
<evidence type="ECO:0000256" key="3">
    <source>
        <dbReference type="ARBA" id="ARBA00022490"/>
    </source>
</evidence>
<gene>
    <name evidence="9" type="primary">buk</name>
    <name evidence="11" type="ORF">RUMHYD_03396</name>
</gene>
<dbReference type="GO" id="GO:0006083">
    <property type="term" value="P:acetate metabolic process"/>
    <property type="evidence" value="ECO:0007669"/>
    <property type="project" value="TreeGrafter"/>
</dbReference>
<sequence>MVKKKLILVINPGSTSTKAACFQEKKLVNSREILHGAEELKNFSSINEQLEFRKEAVLSYLRENGLGPEDLQAIACRGGNVGQLEPGAYEVDQAFVEASFHSETPHPANLSPIIGYEIAKEVNEKLGRTPDSPDALKAYVYDPVCGCGIPEKLYTITGIPEIEKPFLTHVLNSRAVSIEEAKREGKKLEETCYIVAHLGGGITVNLLKGGRILDLVGDDEGGFSPERSGGLSVRLLTKLCYSGRYTEQEMQKRLKGKGGLMAYLGMNDLREVEKKIAQGDKQAALILDAMILQTAKDIVSLGAVTCGKIDKIILTGGMAHSKMLTDKLRERVEFLAPVDVIAGTYEMEALAFGILRVLRGEEKARRLPGQTKKD</sequence>
<dbReference type="Gene3D" id="3.30.420.40">
    <property type="match status" value="2"/>
</dbReference>